<evidence type="ECO:0000256" key="2">
    <source>
        <dbReference type="ARBA" id="ARBA00022490"/>
    </source>
</evidence>
<accession>A0A1M6UM82</accession>
<evidence type="ECO:0000313" key="8">
    <source>
        <dbReference type="EMBL" id="SHK70354.1"/>
    </source>
</evidence>
<proteinExistence type="inferred from homology"/>
<protein>
    <recommendedName>
        <fullName evidence="7">Flagellar protein FliT</fullName>
    </recommendedName>
</protein>
<dbReference type="Gene3D" id="1.20.58.380">
    <property type="entry name" value="Flagellar protein flit"/>
    <property type="match status" value="1"/>
</dbReference>
<evidence type="ECO:0000256" key="1">
    <source>
        <dbReference type="ARBA" id="ARBA00004514"/>
    </source>
</evidence>
<comment type="subcellular location">
    <subcellularLocation>
        <location evidence="1">Cytoplasm</location>
        <location evidence="1">Cytosol</location>
    </subcellularLocation>
</comment>
<gene>
    <name evidence="8" type="ORF">SAMN05216582_11344</name>
</gene>
<comment type="similarity">
    <text evidence="6">Belongs to the bacillales FliT family.</text>
</comment>
<dbReference type="InterPro" id="IPR008622">
    <property type="entry name" value="FliT"/>
</dbReference>
<sequence length="128" mass="15251">MSKVIAMSADTDKKERSPLEQARANWHMYLTLTQEMLKFIDKDDVDEFLELEQQRTELVERMKALPETEDYRKTPECQELVQRIKPLDMQVVYKAKAWLNRSRQQNASVHAYDIQHMNSLGNIFNKKY</sequence>
<dbReference type="EMBL" id="FRBC01000013">
    <property type="protein sequence ID" value="SHK70354.1"/>
    <property type="molecule type" value="Genomic_DNA"/>
</dbReference>
<keyword evidence="4" id="KW-0143">Chaperone</keyword>
<dbReference type="Pfam" id="PF05400">
    <property type="entry name" value="FliT"/>
    <property type="match status" value="1"/>
</dbReference>
<keyword evidence="3" id="KW-1005">Bacterial flagellum biogenesis</keyword>
<evidence type="ECO:0000256" key="6">
    <source>
        <dbReference type="ARBA" id="ARBA00093785"/>
    </source>
</evidence>
<evidence type="ECO:0000256" key="4">
    <source>
        <dbReference type="ARBA" id="ARBA00023186"/>
    </source>
</evidence>
<evidence type="ECO:0000256" key="5">
    <source>
        <dbReference type="ARBA" id="ARBA00093765"/>
    </source>
</evidence>
<name>A0A1M6UM82_SELRU</name>
<evidence type="ECO:0000256" key="3">
    <source>
        <dbReference type="ARBA" id="ARBA00022795"/>
    </source>
</evidence>
<evidence type="ECO:0000256" key="7">
    <source>
        <dbReference type="ARBA" id="ARBA00093797"/>
    </source>
</evidence>
<dbReference type="AlphaFoldDB" id="A0A1M6UM82"/>
<dbReference type="Proteomes" id="UP000184263">
    <property type="component" value="Unassembled WGS sequence"/>
</dbReference>
<comment type="function">
    <text evidence="5">May act as an export chaperone for the filament capping protein FliD.</text>
</comment>
<dbReference type="RefSeq" id="WP_256625831.1">
    <property type="nucleotide sequence ID" value="NZ_FRBC01000013.1"/>
</dbReference>
<organism evidence="8 9">
    <name type="scientific">Selenomonas ruminantium</name>
    <dbReference type="NCBI Taxonomy" id="971"/>
    <lineage>
        <taxon>Bacteria</taxon>
        <taxon>Bacillati</taxon>
        <taxon>Bacillota</taxon>
        <taxon>Negativicutes</taxon>
        <taxon>Selenomonadales</taxon>
        <taxon>Selenomonadaceae</taxon>
        <taxon>Selenomonas</taxon>
    </lineage>
</organism>
<reference evidence="8 9" key="1">
    <citation type="submission" date="2016-11" db="EMBL/GenBank/DDBJ databases">
        <authorList>
            <person name="Jaros S."/>
            <person name="Januszkiewicz K."/>
            <person name="Wedrychowicz H."/>
        </authorList>
    </citation>
    <scope>NUCLEOTIDE SEQUENCE [LARGE SCALE GENOMIC DNA]</scope>
    <source>
        <strain evidence="8 9">HD4</strain>
    </source>
</reference>
<keyword evidence="2" id="KW-0963">Cytoplasm</keyword>
<evidence type="ECO:0000313" key="9">
    <source>
        <dbReference type="Proteomes" id="UP000184263"/>
    </source>
</evidence>